<reference evidence="2" key="1">
    <citation type="journal article" date="2018" name="J. Hered.">
        <title>One hundred mitochondrial genomes of cicadas.</title>
        <authorList>
            <person name="Lukasik P."/>
            <person name="Chong R.A."/>
            <person name="Nazario K."/>
            <person name="Matsuura Y."/>
            <person name="Bublitz D."/>
            <person name="Campbell M.A."/>
            <person name="Meyer M."/>
            <person name="Van Leuven J.T."/>
            <person name="Pessacq P."/>
            <person name="Veloso C."/>
            <person name="Simon C."/>
            <person name="McCutcheon J.P."/>
        </authorList>
    </citation>
    <scope>NUCLEOTIDE SEQUENCE</scope>
    <source>
        <strain evidence="2">TRYCRA</strain>
        <tissue evidence="2">Bacteriome</tissue>
    </source>
</reference>
<dbReference type="AlphaFoldDB" id="A0A3S7MEN2"/>
<protein>
    <submittedName>
        <fullName evidence="2">ATP synthase F0 subunit 8</fullName>
    </submittedName>
</protein>
<proteinExistence type="predicted"/>
<keyword evidence="1" id="KW-0812">Transmembrane</keyword>
<geneLocation type="mitochondrion" evidence="2"/>
<keyword evidence="1" id="KW-0472">Membrane</keyword>
<organism evidence="2">
    <name type="scientific">Tryella crassa</name>
    <dbReference type="NCBI Taxonomy" id="1218666"/>
    <lineage>
        <taxon>Eukaryota</taxon>
        <taxon>Metazoa</taxon>
        <taxon>Ecdysozoa</taxon>
        <taxon>Arthropoda</taxon>
        <taxon>Hexapoda</taxon>
        <taxon>Insecta</taxon>
        <taxon>Pterygota</taxon>
        <taxon>Neoptera</taxon>
        <taxon>Paraneoptera</taxon>
        <taxon>Hemiptera</taxon>
        <taxon>Auchenorrhyncha</taxon>
        <taxon>Cicadoidea</taxon>
        <taxon>Cicadidae</taxon>
        <taxon>Cicadettinae</taxon>
        <taxon>Lamotialnini</taxon>
        <taxon>Tryella</taxon>
    </lineage>
</organism>
<dbReference type="EMBL" id="MG737759">
    <property type="protein sequence ID" value="AWV83734.1"/>
    <property type="molecule type" value="Genomic_DNA"/>
</dbReference>
<gene>
    <name evidence="2" type="primary">atp8</name>
</gene>
<accession>A0A3S7MEN2</accession>
<keyword evidence="1" id="KW-1133">Transmembrane helix</keyword>
<evidence type="ECO:0000313" key="2">
    <source>
        <dbReference type="EMBL" id="AWV83734.1"/>
    </source>
</evidence>
<feature type="transmembrane region" description="Helical" evidence="1">
    <location>
        <begin position="6"/>
        <end position="31"/>
    </location>
</feature>
<evidence type="ECO:0000256" key="1">
    <source>
        <dbReference type="SAM" id="Phobius"/>
    </source>
</evidence>
<sequence>MPQMSPMNWCFLFFFFLLIIMLIMNFIYFFFISFPSINLLKNHSNFYQSNWLW</sequence>
<keyword evidence="2" id="KW-0496">Mitochondrion</keyword>
<name>A0A3S7MEN2_9HEMI</name>